<dbReference type="RefSeq" id="WP_237382708.1">
    <property type="nucleotide sequence ID" value="NZ_CP071793.1"/>
</dbReference>
<dbReference type="EMBL" id="CP071793">
    <property type="protein sequence ID" value="QTD52604.1"/>
    <property type="molecule type" value="Genomic_DNA"/>
</dbReference>
<evidence type="ECO:0000313" key="3">
    <source>
        <dbReference type="Proteomes" id="UP000663929"/>
    </source>
</evidence>
<dbReference type="Proteomes" id="UP000663929">
    <property type="component" value="Chromosome"/>
</dbReference>
<feature type="chain" id="PRO_5035303809" evidence="1">
    <location>
        <begin position="20"/>
        <end position="741"/>
    </location>
</feature>
<organism evidence="2 3">
    <name type="scientific">Sulfidibacter corallicola</name>
    <dbReference type="NCBI Taxonomy" id="2818388"/>
    <lineage>
        <taxon>Bacteria</taxon>
        <taxon>Pseudomonadati</taxon>
        <taxon>Acidobacteriota</taxon>
        <taxon>Holophagae</taxon>
        <taxon>Acanthopleuribacterales</taxon>
        <taxon>Acanthopleuribacteraceae</taxon>
        <taxon>Sulfidibacter</taxon>
    </lineage>
</organism>
<evidence type="ECO:0000313" key="2">
    <source>
        <dbReference type="EMBL" id="QTD52604.1"/>
    </source>
</evidence>
<accession>A0A8A4TTZ2</accession>
<proteinExistence type="predicted"/>
<keyword evidence="3" id="KW-1185">Reference proteome</keyword>
<dbReference type="AlphaFoldDB" id="A0A8A4TTZ2"/>
<sequence length="741" mass="82854">MARLVFIALLAFVCCWSHAQVTQYAPDIRTDAGVTTTLGFANPIRDEITVTVTGYGADGTVLGEQAVTLPGFGRYEAKADELFGASVAWAKVDSPVFLAGFVHYAQQNGHMSLMPMTHLSGEQMYVSQIESAKEHCKQDIVLANVSGNAGEVLSQPVKQRWKFDQVPKLEAEPFVVPGLGGSFTSGSYDYSAQAKDDTTLFWDKLTTTNDVALTGAQHLEVCAETGSHFASMELPRTSNRSMVFAAAHPLRDDYFTKVVLVNTYPVPLDIEIQTLFEPRTEIYFEATSVVFNETLEPYEKREITLTGPTHLEELPVNPRWMVVTPFEGGLVGYQITGSDDGQHLAASSAMGVPSTVSMLPHTPSNDTVETEIGIVNYTDKRDPIYVIGFDNAGRKVAKRYDLYLDAHENMVFTTDELFGERAKDVAWVRVGAHTLNVGSYGLVRNRTGGQIALMFGHSFVDQTGEIFFADFEFFDIDLMRSQEWTEYWFDDLVMGDPNQDGTVPVSYVRRSELDAFGTLYNNKAGQVGFHVQEAVRTNGLFFTELVLPAKTGFSYLGYEPLFKGTRDPYRDARTDSVAFLSPFFEVPPGGDYYLNFDMRFINPHQAEPRSRFGMVWREEGSTTWRFHGLQGILLLDPPVIVSDCWIDIFYRCRDATLSNWLKHENRIPIRANGKRIQVGFFYHQQNEGSIFGGPLMYIDNVHLSAVPDPAAVNFGIYAEQVFEFNPPTDDTEKDEGLSEEP</sequence>
<keyword evidence="1" id="KW-0732">Signal</keyword>
<name>A0A8A4TTZ2_SULCO</name>
<evidence type="ECO:0000256" key="1">
    <source>
        <dbReference type="SAM" id="SignalP"/>
    </source>
</evidence>
<reference evidence="2" key="1">
    <citation type="submission" date="2021-03" db="EMBL/GenBank/DDBJ databases">
        <title>Acanthopleuribacteraceae sp. M133.</title>
        <authorList>
            <person name="Wang G."/>
        </authorList>
    </citation>
    <scope>NUCLEOTIDE SEQUENCE</scope>
    <source>
        <strain evidence="2">M133</strain>
    </source>
</reference>
<protein>
    <submittedName>
        <fullName evidence="2">Uncharacterized protein</fullName>
    </submittedName>
</protein>
<feature type="signal peptide" evidence="1">
    <location>
        <begin position="1"/>
        <end position="19"/>
    </location>
</feature>
<dbReference type="KEGG" id="scor:J3U87_09030"/>
<gene>
    <name evidence="2" type="ORF">J3U87_09030</name>
</gene>